<dbReference type="RefSeq" id="XP_068365083.1">
    <property type="nucleotide sequence ID" value="XM_068500179.1"/>
</dbReference>
<organism evidence="1 2">
    <name type="scientific">Tritrichomonas foetus</name>
    <dbReference type="NCBI Taxonomy" id="1144522"/>
    <lineage>
        <taxon>Eukaryota</taxon>
        <taxon>Metamonada</taxon>
        <taxon>Parabasalia</taxon>
        <taxon>Tritrichomonadida</taxon>
        <taxon>Tritrichomonadidae</taxon>
        <taxon>Tritrichomonas</taxon>
    </lineage>
</organism>
<gene>
    <name evidence="1" type="ORF">TRFO_18431</name>
</gene>
<dbReference type="InterPro" id="IPR008979">
    <property type="entry name" value="Galactose-bd-like_sf"/>
</dbReference>
<dbReference type="EMBL" id="MLAK01000575">
    <property type="protein sequence ID" value="OHT11947.1"/>
    <property type="molecule type" value="Genomic_DNA"/>
</dbReference>
<reference evidence="1" key="1">
    <citation type="submission" date="2016-10" db="EMBL/GenBank/DDBJ databases">
        <authorList>
            <person name="Benchimol M."/>
            <person name="Almeida L.G."/>
            <person name="Vasconcelos A.T."/>
            <person name="Perreira-Neves A."/>
            <person name="Rosa I.A."/>
            <person name="Tasca T."/>
            <person name="Bogo M.R."/>
            <person name="de Souza W."/>
        </authorList>
    </citation>
    <scope>NUCLEOTIDE SEQUENCE [LARGE SCALE GENOMIC DNA]</scope>
    <source>
        <strain evidence="1">K</strain>
    </source>
</reference>
<dbReference type="GeneID" id="94834883"/>
<proteinExistence type="predicted"/>
<dbReference type="VEuPathDB" id="TrichDB:TRFO_18431"/>
<dbReference type="PANTHER" id="PTHR47457">
    <property type="entry name" value="OS05G0345500 PROTEIN"/>
    <property type="match status" value="1"/>
</dbReference>
<sequence length="429" mass="49671">MMSFSLSLNGLKNVNFSLHEKDFTFIFDNENHTYQINSLLAEFLSPKISSLHKVDSSIDTFYLPNCNISSFSKIMDLLQGKSVFFQPKELSDFLNLGICLGNNEIIQYVNDQMDSENTPLNIVDKLLFEENYLSNVSKNLIRFAASNICEVPFDHIQKLSISTLSLIFRQECLSIYTEDWLFNLIFDLFQINQDYSELFQYVIFGNLKKESLQRFITVMPFEKVNIFIWSAISSLLTDAGIKDCSQSNRYRGQYFDCLDENMNKSYGILAYLTKKYNGNIHQLKVINLTSSGVNPNMPNRVEENILDSSSPKYFQSSDTENSWIGVDFIDRKVSLEKYFIQSRPDFDRGSDHLCHWILEGSDNNLLWSPLDMRDDNEILNGANKFAVFRISQNKGKFFRFLRLRITGPTASGYNNLTISSLEFYGYLRE</sequence>
<protein>
    <recommendedName>
        <fullName evidence="3">F5/8 type C domain-containing protein</fullName>
    </recommendedName>
</protein>
<evidence type="ECO:0008006" key="3">
    <source>
        <dbReference type="Google" id="ProtNLM"/>
    </source>
</evidence>
<dbReference type="AlphaFoldDB" id="A0A1J4KL39"/>
<comment type="caution">
    <text evidence="1">The sequence shown here is derived from an EMBL/GenBank/DDBJ whole genome shotgun (WGS) entry which is preliminary data.</text>
</comment>
<name>A0A1J4KL39_9EUKA</name>
<dbReference type="SUPFAM" id="SSF49785">
    <property type="entry name" value="Galactose-binding domain-like"/>
    <property type="match status" value="1"/>
</dbReference>
<dbReference type="Proteomes" id="UP000179807">
    <property type="component" value="Unassembled WGS sequence"/>
</dbReference>
<evidence type="ECO:0000313" key="1">
    <source>
        <dbReference type="EMBL" id="OHT11947.1"/>
    </source>
</evidence>
<evidence type="ECO:0000313" key="2">
    <source>
        <dbReference type="Proteomes" id="UP000179807"/>
    </source>
</evidence>
<dbReference type="PANTHER" id="PTHR47457:SF1">
    <property type="entry name" value="BTB DOMAIN-CONTAINING PROTEIN-RELATED"/>
    <property type="match status" value="1"/>
</dbReference>
<dbReference type="Gene3D" id="2.60.120.260">
    <property type="entry name" value="Galactose-binding domain-like"/>
    <property type="match status" value="1"/>
</dbReference>
<accession>A0A1J4KL39</accession>
<keyword evidence="2" id="KW-1185">Reference proteome</keyword>